<evidence type="ECO:0000259" key="17">
    <source>
        <dbReference type="SMART" id="SM00475"/>
    </source>
</evidence>
<dbReference type="FunFam" id="3.40.50.1010:FF:000001">
    <property type="entry name" value="DNA polymerase I"/>
    <property type="match status" value="1"/>
</dbReference>
<feature type="domain" description="5'-3' exonuclease" evidence="17">
    <location>
        <begin position="4"/>
        <end position="263"/>
    </location>
</feature>
<dbReference type="InterPro" id="IPR002298">
    <property type="entry name" value="DNA_polymerase_A"/>
</dbReference>
<dbReference type="NCBIfam" id="NF004397">
    <property type="entry name" value="PRK05755.1"/>
    <property type="match status" value="1"/>
</dbReference>
<dbReference type="GO" id="GO:0008409">
    <property type="term" value="F:5'-3' exonuclease activity"/>
    <property type="evidence" value="ECO:0007669"/>
    <property type="project" value="UniProtKB-UniRule"/>
</dbReference>
<dbReference type="InterPro" id="IPR008918">
    <property type="entry name" value="HhH2"/>
</dbReference>
<evidence type="ECO:0000313" key="19">
    <source>
        <dbReference type="EMBL" id="SMB92916.1"/>
    </source>
</evidence>
<dbReference type="Gene3D" id="1.10.150.20">
    <property type="entry name" value="5' to 3' exonuclease, C-terminal subdomain"/>
    <property type="match status" value="2"/>
</dbReference>
<dbReference type="SMART" id="SM00482">
    <property type="entry name" value="POLAc"/>
    <property type="match status" value="1"/>
</dbReference>
<accession>A0A1W1VHW3</accession>
<evidence type="ECO:0000256" key="9">
    <source>
        <dbReference type="ARBA" id="ARBA00022801"/>
    </source>
</evidence>
<keyword evidence="13 16" id="KW-0234">DNA repair</keyword>
<comment type="subunit">
    <text evidence="16">Single-chain monomer with multiple functions.</text>
</comment>
<dbReference type="FunFam" id="1.20.1060.10:FF:000001">
    <property type="entry name" value="DNA polymerase I"/>
    <property type="match status" value="1"/>
</dbReference>
<keyword evidence="7" id="KW-0540">Nuclease</keyword>
<evidence type="ECO:0000256" key="10">
    <source>
        <dbReference type="ARBA" id="ARBA00022839"/>
    </source>
</evidence>
<keyword evidence="8 16" id="KW-0227">DNA damage</keyword>
<evidence type="ECO:0000259" key="18">
    <source>
        <dbReference type="SMART" id="SM00482"/>
    </source>
</evidence>
<dbReference type="EC" id="2.7.7.7" evidence="2 15"/>
<dbReference type="NCBIfam" id="TIGR00593">
    <property type="entry name" value="pola"/>
    <property type="match status" value="1"/>
</dbReference>
<gene>
    <name evidence="16" type="primary">polA</name>
    <name evidence="19" type="ORF">SAMN00017405_2122</name>
</gene>
<comment type="catalytic activity">
    <reaction evidence="14 16">
        <text>DNA(n) + a 2'-deoxyribonucleoside 5'-triphosphate = DNA(n+1) + diphosphate</text>
        <dbReference type="Rhea" id="RHEA:22508"/>
        <dbReference type="Rhea" id="RHEA-COMP:17339"/>
        <dbReference type="Rhea" id="RHEA-COMP:17340"/>
        <dbReference type="ChEBI" id="CHEBI:33019"/>
        <dbReference type="ChEBI" id="CHEBI:61560"/>
        <dbReference type="ChEBI" id="CHEBI:173112"/>
        <dbReference type="EC" id="2.7.7.7"/>
    </reaction>
</comment>
<evidence type="ECO:0000256" key="7">
    <source>
        <dbReference type="ARBA" id="ARBA00022722"/>
    </source>
</evidence>
<keyword evidence="5 16" id="KW-0548">Nucleotidyltransferase</keyword>
<comment type="similarity">
    <text evidence="1 16">Belongs to the DNA polymerase type-A family.</text>
</comment>
<dbReference type="Gene3D" id="3.40.50.1010">
    <property type="entry name" value="5'-nuclease"/>
    <property type="match status" value="1"/>
</dbReference>
<reference evidence="19 20" key="1">
    <citation type="submission" date="2017-04" db="EMBL/GenBank/DDBJ databases">
        <authorList>
            <person name="Afonso C.L."/>
            <person name="Miller P.J."/>
            <person name="Scott M.A."/>
            <person name="Spackman E."/>
            <person name="Goraichik I."/>
            <person name="Dimitrov K.M."/>
            <person name="Suarez D.L."/>
            <person name="Swayne D.E."/>
        </authorList>
    </citation>
    <scope>NUCLEOTIDE SEQUENCE [LARGE SCALE GENOMIC DNA]</scope>
    <source>
        <strain evidence="19 20">DSM 11270</strain>
    </source>
</reference>
<dbReference type="GO" id="GO:0003677">
    <property type="term" value="F:DNA binding"/>
    <property type="evidence" value="ECO:0007669"/>
    <property type="project" value="UniProtKB-UniRule"/>
</dbReference>
<dbReference type="Pfam" id="PF00476">
    <property type="entry name" value="DNA_pol_A"/>
    <property type="match status" value="1"/>
</dbReference>
<evidence type="ECO:0000256" key="2">
    <source>
        <dbReference type="ARBA" id="ARBA00012417"/>
    </source>
</evidence>
<dbReference type="PANTHER" id="PTHR10133">
    <property type="entry name" value="DNA POLYMERASE I"/>
    <property type="match status" value="1"/>
</dbReference>
<dbReference type="PANTHER" id="PTHR10133:SF27">
    <property type="entry name" value="DNA POLYMERASE NU"/>
    <property type="match status" value="1"/>
</dbReference>
<dbReference type="InterPro" id="IPR029060">
    <property type="entry name" value="PIN-like_dom_sf"/>
</dbReference>
<evidence type="ECO:0000256" key="5">
    <source>
        <dbReference type="ARBA" id="ARBA00022695"/>
    </source>
</evidence>
<name>A0A1W1VHW3_DESTI</name>
<evidence type="ECO:0000256" key="15">
    <source>
        <dbReference type="NCBIfam" id="TIGR00593"/>
    </source>
</evidence>
<keyword evidence="4 16" id="KW-0808">Transferase</keyword>
<dbReference type="SUPFAM" id="SSF53098">
    <property type="entry name" value="Ribonuclease H-like"/>
    <property type="match status" value="1"/>
</dbReference>
<dbReference type="Gene3D" id="3.30.70.370">
    <property type="match status" value="1"/>
</dbReference>
<dbReference type="SUPFAM" id="SSF88723">
    <property type="entry name" value="PIN domain-like"/>
    <property type="match status" value="1"/>
</dbReference>
<dbReference type="InterPro" id="IPR019760">
    <property type="entry name" value="DNA-dir_DNA_pol_A_CS"/>
</dbReference>
<dbReference type="SMART" id="SM00279">
    <property type="entry name" value="HhH2"/>
    <property type="match status" value="1"/>
</dbReference>
<dbReference type="RefSeq" id="WP_084053758.1">
    <property type="nucleotide sequence ID" value="NZ_FWWT01000021.1"/>
</dbReference>
<keyword evidence="9 16" id="KW-0378">Hydrolase</keyword>
<dbReference type="PRINTS" id="PR00868">
    <property type="entry name" value="DNAPOLI"/>
</dbReference>
<comment type="function">
    <text evidence="16">In addition to polymerase activity, this DNA polymerase exhibits 5'-3' exonuclease activity.</text>
</comment>
<evidence type="ECO:0000256" key="16">
    <source>
        <dbReference type="RuleBase" id="RU004460"/>
    </source>
</evidence>
<dbReference type="GO" id="GO:0006261">
    <property type="term" value="P:DNA-templated DNA replication"/>
    <property type="evidence" value="ECO:0007669"/>
    <property type="project" value="UniProtKB-UniRule"/>
</dbReference>
<dbReference type="SUPFAM" id="SSF56672">
    <property type="entry name" value="DNA/RNA polymerases"/>
    <property type="match status" value="1"/>
</dbReference>
<dbReference type="InterPro" id="IPR012337">
    <property type="entry name" value="RNaseH-like_sf"/>
</dbReference>
<keyword evidence="20" id="KW-1185">Reference proteome</keyword>
<dbReference type="CDD" id="cd09898">
    <property type="entry name" value="H3TH_53EXO"/>
    <property type="match status" value="1"/>
</dbReference>
<dbReference type="GO" id="GO:0003887">
    <property type="term" value="F:DNA-directed DNA polymerase activity"/>
    <property type="evidence" value="ECO:0007669"/>
    <property type="project" value="UniProtKB-UniRule"/>
</dbReference>
<dbReference type="PROSITE" id="PS00447">
    <property type="entry name" value="DNA_POLYMERASE_A"/>
    <property type="match status" value="1"/>
</dbReference>
<evidence type="ECO:0000256" key="6">
    <source>
        <dbReference type="ARBA" id="ARBA00022705"/>
    </source>
</evidence>
<dbReference type="Proteomes" id="UP000192731">
    <property type="component" value="Unassembled WGS sequence"/>
</dbReference>
<protein>
    <recommendedName>
        <fullName evidence="3 15">DNA polymerase I</fullName>
        <ecNumber evidence="2 15">2.7.7.7</ecNumber>
    </recommendedName>
</protein>
<dbReference type="InterPro" id="IPR020046">
    <property type="entry name" value="5-3_exonucl_a-hlix_arch_N"/>
</dbReference>
<dbReference type="Pfam" id="PF02739">
    <property type="entry name" value="5_3_exonuc_N"/>
    <property type="match status" value="1"/>
</dbReference>
<dbReference type="GO" id="GO:0006302">
    <property type="term" value="P:double-strand break repair"/>
    <property type="evidence" value="ECO:0007669"/>
    <property type="project" value="TreeGrafter"/>
</dbReference>
<dbReference type="CDD" id="cd06140">
    <property type="entry name" value="DNA_polA_I_Bacillus_like_exo"/>
    <property type="match status" value="1"/>
</dbReference>
<feature type="domain" description="DNA-directed DNA polymerase family A palm" evidence="18">
    <location>
        <begin position="622"/>
        <end position="829"/>
    </location>
</feature>
<dbReference type="InterPro" id="IPR036397">
    <property type="entry name" value="RNaseH_sf"/>
</dbReference>
<evidence type="ECO:0000256" key="8">
    <source>
        <dbReference type="ARBA" id="ARBA00022763"/>
    </source>
</evidence>
<dbReference type="Pfam" id="PF01367">
    <property type="entry name" value="5_3_exonuc"/>
    <property type="match status" value="1"/>
</dbReference>
<dbReference type="InterPro" id="IPR054690">
    <property type="entry name" value="DNA_polI_exonuclease"/>
</dbReference>
<keyword evidence="11 16" id="KW-0239">DNA-directed DNA polymerase</keyword>
<evidence type="ECO:0000256" key="14">
    <source>
        <dbReference type="ARBA" id="ARBA00049244"/>
    </source>
</evidence>
<evidence type="ECO:0000256" key="13">
    <source>
        <dbReference type="ARBA" id="ARBA00023204"/>
    </source>
</evidence>
<keyword evidence="6 16" id="KW-0235">DNA replication</keyword>
<dbReference type="Gene3D" id="1.20.1060.10">
    <property type="entry name" value="Taq DNA Polymerase, Chain T, domain 4"/>
    <property type="match status" value="1"/>
</dbReference>
<dbReference type="InterPro" id="IPR020045">
    <property type="entry name" value="DNA_polI_H3TH"/>
</dbReference>
<dbReference type="EMBL" id="FWWT01000021">
    <property type="protein sequence ID" value="SMB92916.1"/>
    <property type="molecule type" value="Genomic_DNA"/>
</dbReference>
<dbReference type="SUPFAM" id="SSF47807">
    <property type="entry name" value="5' to 3' exonuclease, C-terminal subdomain"/>
    <property type="match status" value="1"/>
</dbReference>
<keyword evidence="10 16" id="KW-0269">Exonuclease</keyword>
<evidence type="ECO:0000256" key="1">
    <source>
        <dbReference type="ARBA" id="ARBA00007705"/>
    </source>
</evidence>
<evidence type="ECO:0000256" key="12">
    <source>
        <dbReference type="ARBA" id="ARBA00023125"/>
    </source>
</evidence>
<dbReference type="FunFam" id="1.10.150.20:FF:000003">
    <property type="entry name" value="DNA polymerase I"/>
    <property type="match status" value="1"/>
</dbReference>
<evidence type="ECO:0000256" key="11">
    <source>
        <dbReference type="ARBA" id="ARBA00022932"/>
    </source>
</evidence>
<dbReference type="AlphaFoldDB" id="A0A1W1VHW3"/>
<dbReference type="InterPro" id="IPR002421">
    <property type="entry name" value="5-3_exonuclease"/>
</dbReference>
<evidence type="ECO:0000256" key="4">
    <source>
        <dbReference type="ARBA" id="ARBA00022679"/>
    </source>
</evidence>
<evidence type="ECO:0000256" key="3">
    <source>
        <dbReference type="ARBA" id="ARBA00020311"/>
    </source>
</evidence>
<keyword evidence="12 16" id="KW-0238">DNA-binding</keyword>
<sequence length="867" mass="99646">MKRDKFIIIDGNSLANRAFYAIPLLSNSKGIITNAVYGFNNMLIRIIENEKPSFLAVAFDKSRKVFRNDLYEDYKANRKAMPTELRSQMDLIKELLKAFNITYYEKEGFEADDLIGTIIKYGENQNWENLILTGDRDALQLVSDQTKVLLTKKGITNLEIYDVDAIKEKYNLKPAQIIDLKGLMGDTSDNIPGVPGVGEKTALKLLHEYESVENLYNSLGEITAKKLGEKLTENKEMAFISKELATINCEVEMDIKVEDLALKEYNPEALLDLYRELEFQNHYRNISTEQDPQTSLPEIGESISNSNILEEILQLNTEKKLIFMLTFDPKDVKGLHPKGMGLLINEKAYFIRFENDFSRYAEVLKPYLENNEITKVTHDVKKAKVCFMKENIHIEGLEWDILIGAYLLDPTQNDLSIEGLISKYLNNQVEKTGNEIFMLMHGLKDLSTLIINALEEDLLMRLYLDIELPLVQVLAKMEMQGVKLDRIQLEEMGKDLSERIEVLTSTIYRWTNEEFNINSPKQLGVVLFEKLGLPIIKKTKTGYSTDAEVLEELAREYQIVNDIIHYRQLVKLKSTYVDGMLNIIDPRTEKVHTSFNQTVTATGRLSSTEPNLQNIPIRLDEGRKIRKAFIPSEEGYILLAADYSQIELRILAHISEDQVLIEAFKQGQDIHRRTASEVFGVPIEEVTTEQRRHAKAINFGIIYGLSDFGLAKDLGITRLEAKNYIDNYFSRYYGVKTWIDSIIEKAREQGYVTTLLERRRYLKDILSKNNNLRKFAERTAMNTPIQGSAADIIKLAMIRIDEKLEQNGFKAKMLVQVHDELVFEIPPNESSRVITIIKESMEEAYPLEVPLTIDMQVGFNWYEMESI</sequence>
<proteinExistence type="inferred from homology"/>
<dbReference type="STRING" id="656914.SAMN00017405_2122"/>
<dbReference type="InterPro" id="IPR036279">
    <property type="entry name" value="5-3_exonuclease_C_sf"/>
</dbReference>
<dbReference type="Gene3D" id="3.30.420.10">
    <property type="entry name" value="Ribonuclease H-like superfamily/Ribonuclease H"/>
    <property type="match status" value="1"/>
</dbReference>
<dbReference type="InterPro" id="IPR043502">
    <property type="entry name" value="DNA/RNA_pol_sf"/>
</dbReference>
<dbReference type="InterPro" id="IPR001098">
    <property type="entry name" value="DNA-dir_DNA_pol_A_palm_dom"/>
</dbReference>
<dbReference type="CDD" id="cd09859">
    <property type="entry name" value="PIN_53EXO"/>
    <property type="match status" value="1"/>
</dbReference>
<dbReference type="SMART" id="SM00475">
    <property type="entry name" value="53EXOc"/>
    <property type="match status" value="1"/>
</dbReference>
<dbReference type="Pfam" id="PF22619">
    <property type="entry name" value="DNA_polI_exo1"/>
    <property type="match status" value="1"/>
</dbReference>
<organism evidence="19 20">
    <name type="scientific">Desulfonispora thiosulfatigenes DSM 11270</name>
    <dbReference type="NCBI Taxonomy" id="656914"/>
    <lineage>
        <taxon>Bacteria</taxon>
        <taxon>Bacillati</taxon>
        <taxon>Bacillota</taxon>
        <taxon>Clostridia</taxon>
        <taxon>Eubacteriales</taxon>
        <taxon>Peptococcaceae</taxon>
        <taxon>Desulfonispora</taxon>
    </lineage>
</organism>
<dbReference type="CDD" id="cd08637">
    <property type="entry name" value="DNA_pol_A_pol_I_C"/>
    <property type="match status" value="1"/>
</dbReference>
<evidence type="ECO:0000313" key="20">
    <source>
        <dbReference type="Proteomes" id="UP000192731"/>
    </source>
</evidence>
<dbReference type="OrthoDB" id="9806424at2"/>
<dbReference type="FunFam" id="1.10.150.20:FF:000002">
    <property type="entry name" value="DNA polymerase I"/>
    <property type="match status" value="1"/>
</dbReference>
<dbReference type="InterPro" id="IPR018320">
    <property type="entry name" value="DNA_polymerase_1"/>
</dbReference>